<proteinExistence type="inferred from homology"/>
<dbReference type="GO" id="GO:0051015">
    <property type="term" value="F:actin filament binding"/>
    <property type="evidence" value="ECO:0007669"/>
    <property type="project" value="InterPro"/>
</dbReference>
<dbReference type="PANTHER" id="PTHR46342:SF1">
    <property type="entry name" value="ALPHA-CATULIN"/>
    <property type="match status" value="1"/>
</dbReference>
<evidence type="ECO:0000313" key="6">
    <source>
        <dbReference type="Proteomes" id="UP001333110"/>
    </source>
</evidence>
<dbReference type="Pfam" id="PF01044">
    <property type="entry name" value="Vinculin"/>
    <property type="match status" value="2"/>
</dbReference>
<dbReference type="Proteomes" id="UP001333110">
    <property type="component" value="Unassembled WGS sequence"/>
</dbReference>
<comment type="similarity">
    <text evidence="2">Belongs to the vinculin/alpha-catenin family.</text>
</comment>
<evidence type="ECO:0000256" key="4">
    <source>
        <dbReference type="ARBA" id="ARBA00074310"/>
    </source>
</evidence>
<gene>
    <name evidence="5" type="ORF">QYF61_003532</name>
</gene>
<comment type="subcellular location">
    <subcellularLocation>
        <location evidence="1">Cytoplasm</location>
    </subcellularLocation>
</comment>
<evidence type="ECO:0000313" key="5">
    <source>
        <dbReference type="EMBL" id="KAK4825963.1"/>
    </source>
</evidence>
<protein>
    <recommendedName>
        <fullName evidence="4">Alpha-catulin</fullName>
    </recommendedName>
</protein>
<dbReference type="PRINTS" id="PR01345">
    <property type="entry name" value="CERVTRCPTASE"/>
</dbReference>
<sequence>MAEFTVVYSYPPNGQITTLINHKDKPKRSDKTLQAIQRVGQAVNLAVGRFVTVGEAIANENHELKEEMSVACIEARRAGDVIQRNMDKLEKWAHVNLMRFNKAKCRVLHLGWGNPWYQYRLGDEGMESSPAEKDSGVLVDEKLDMNRQCVLAAQKANHILGCIKRSVASRSREVILPLYSALVRPHLQYCVQLWSPWHRKEMDLLERVQKRATKMVRGLEHLSYEERLRELGLFSLEKRKLQGDLTAAFQYLKGAYKKDGNKLFSRACCYRTRGETIAQLTDVASLDHPESDSHITIFTDKTGVVKAARLLLSSVTKVLVLADRIVIKQIITSRNKVLATMEQLEKVSSFQEFVQIFSQFGNEMVEFAHLTGDRQNDLKDEKKKARMAASRAVLEKCTMMLLTASKTCLRHPDCESARINKDGVFHRMRLALEQVIEIVTDSRPNGENEMAPISIYSGIKEFKNKVEGLRENLYFLSKENLSTMLEVILEHTEDFTDSAYTSHEHREHILELSKQAKMELEQLVSVWMQAQNQKTKDLMEDLEVAILKTCQCMNELKREVHSAATSLAADLLKYHTDHMVLKALKITGVEGNLEAVAEYTCKLSEQKEQLVEMCRLLRHVSGTEPLEITCIHAEDTFQVTGPQIISAAETLALHPSSKIAKENLEVFCEAWESQLSDMSMLLREINDVFEGRRGEKRVYLSLPRPGEQAKIAKLGLELHLLTSDVDSETEKWEDQENEIVQHGQGMSSMAYSMYLFTRGEGLLKTTQDLFHQAEIFATEGTKLASALHAFSDQVHNDDKPLLLLEAEKLISMCKQLQITAKASVQGKSATFTKNKAGNGCLTPAPLWREDRIRTGTNAHTPERRAETFGINSLENHVTNLTFLESK</sequence>
<dbReference type="GO" id="GO:0005737">
    <property type="term" value="C:cytoplasm"/>
    <property type="evidence" value="ECO:0007669"/>
    <property type="project" value="UniProtKB-SubCell"/>
</dbReference>
<organism evidence="5 6">
    <name type="scientific">Mycteria americana</name>
    <name type="common">Wood stork</name>
    <dbReference type="NCBI Taxonomy" id="33587"/>
    <lineage>
        <taxon>Eukaryota</taxon>
        <taxon>Metazoa</taxon>
        <taxon>Chordata</taxon>
        <taxon>Craniata</taxon>
        <taxon>Vertebrata</taxon>
        <taxon>Euteleostomi</taxon>
        <taxon>Archelosauria</taxon>
        <taxon>Archosauria</taxon>
        <taxon>Dinosauria</taxon>
        <taxon>Saurischia</taxon>
        <taxon>Theropoda</taxon>
        <taxon>Coelurosauria</taxon>
        <taxon>Aves</taxon>
        <taxon>Neognathae</taxon>
        <taxon>Neoaves</taxon>
        <taxon>Aequornithes</taxon>
        <taxon>Ciconiiformes</taxon>
        <taxon>Ciconiidae</taxon>
        <taxon>Mycteria</taxon>
    </lineage>
</organism>
<dbReference type="InterPro" id="IPR030045">
    <property type="entry name" value="CTNNAL1"/>
</dbReference>
<reference evidence="5 6" key="1">
    <citation type="journal article" date="2023" name="J. Hered.">
        <title>Chromosome-level genome of the wood stork (Mycteria americana) provides insight into avian chromosome evolution.</title>
        <authorList>
            <person name="Flamio R. Jr."/>
            <person name="Ramstad K.M."/>
        </authorList>
    </citation>
    <scope>NUCLEOTIDE SEQUENCE [LARGE SCALE GENOMIC DNA]</scope>
    <source>
        <strain evidence="5">JAX WOST 10</strain>
    </source>
</reference>
<dbReference type="FunFam" id="1.20.120.230:FF:000017">
    <property type="entry name" value="Catenin alpha like 1"/>
    <property type="match status" value="1"/>
</dbReference>
<dbReference type="GO" id="GO:0007155">
    <property type="term" value="P:cell adhesion"/>
    <property type="evidence" value="ECO:0007669"/>
    <property type="project" value="InterPro"/>
</dbReference>
<evidence type="ECO:0000256" key="3">
    <source>
        <dbReference type="ARBA" id="ARBA00022490"/>
    </source>
</evidence>
<keyword evidence="6" id="KW-1185">Reference proteome</keyword>
<dbReference type="Gene3D" id="1.10.287.160">
    <property type="entry name" value="HR1 repeat"/>
    <property type="match status" value="1"/>
</dbReference>
<dbReference type="InterPro" id="IPR036723">
    <property type="entry name" value="Alpha-catenin/vinculin-like_sf"/>
</dbReference>
<accession>A0AAN7SFD2</accession>
<dbReference type="EMBL" id="JAUNZN010000002">
    <property type="protein sequence ID" value="KAK4825963.1"/>
    <property type="molecule type" value="Genomic_DNA"/>
</dbReference>
<evidence type="ECO:0000256" key="1">
    <source>
        <dbReference type="ARBA" id="ARBA00004496"/>
    </source>
</evidence>
<dbReference type="GO" id="GO:0007266">
    <property type="term" value="P:Rho protein signal transduction"/>
    <property type="evidence" value="ECO:0007669"/>
    <property type="project" value="InterPro"/>
</dbReference>
<dbReference type="PANTHER" id="PTHR46342">
    <property type="entry name" value="ALPHA-CATULIN"/>
    <property type="match status" value="1"/>
</dbReference>
<dbReference type="SUPFAM" id="SSF47220">
    <property type="entry name" value="alpha-catenin/vinculin-like"/>
    <property type="match status" value="4"/>
</dbReference>
<dbReference type="AlphaFoldDB" id="A0AAN7SFD2"/>
<evidence type="ECO:0000256" key="2">
    <source>
        <dbReference type="ARBA" id="ARBA00008376"/>
    </source>
</evidence>
<comment type="caution">
    <text evidence="5">The sequence shown here is derived from an EMBL/GenBank/DDBJ whole genome shotgun (WGS) entry which is preliminary data.</text>
</comment>
<dbReference type="Gene3D" id="1.20.120.230">
    <property type="entry name" value="Alpha-catenin/vinculin-like"/>
    <property type="match status" value="4"/>
</dbReference>
<keyword evidence="3" id="KW-0963">Cytoplasm</keyword>
<dbReference type="InterPro" id="IPR006077">
    <property type="entry name" value="Vinculin/catenin"/>
</dbReference>
<name>A0AAN7SFD2_MYCAM</name>